<dbReference type="Proteomes" id="UP001285441">
    <property type="component" value="Unassembled WGS sequence"/>
</dbReference>
<keyword evidence="3" id="KW-1185">Reference proteome</keyword>
<keyword evidence="2" id="KW-0378">Hydrolase</keyword>
<evidence type="ECO:0000313" key="2">
    <source>
        <dbReference type="EMBL" id="KAK3377475.1"/>
    </source>
</evidence>
<dbReference type="SUPFAM" id="SSF55811">
    <property type="entry name" value="Nudix"/>
    <property type="match status" value="1"/>
</dbReference>
<dbReference type="AlphaFoldDB" id="A0AAE0NBL9"/>
<feature type="domain" description="Nudix hydrolase" evidence="1">
    <location>
        <begin position="38"/>
        <end position="198"/>
    </location>
</feature>
<dbReference type="GO" id="GO:0016787">
    <property type="term" value="F:hydrolase activity"/>
    <property type="evidence" value="ECO:0007669"/>
    <property type="project" value="UniProtKB-KW"/>
</dbReference>
<organism evidence="2 3">
    <name type="scientific">Podospora didyma</name>
    <dbReference type="NCBI Taxonomy" id="330526"/>
    <lineage>
        <taxon>Eukaryota</taxon>
        <taxon>Fungi</taxon>
        <taxon>Dikarya</taxon>
        <taxon>Ascomycota</taxon>
        <taxon>Pezizomycotina</taxon>
        <taxon>Sordariomycetes</taxon>
        <taxon>Sordariomycetidae</taxon>
        <taxon>Sordariales</taxon>
        <taxon>Podosporaceae</taxon>
        <taxon>Podospora</taxon>
    </lineage>
</organism>
<reference evidence="2" key="1">
    <citation type="journal article" date="2023" name="Mol. Phylogenet. Evol.">
        <title>Genome-scale phylogeny and comparative genomics of the fungal order Sordariales.</title>
        <authorList>
            <person name="Hensen N."/>
            <person name="Bonometti L."/>
            <person name="Westerberg I."/>
            <person name="Brannstrom I.O."/>
            <person name="Guillou S."/>
            <person name="Cros-Aarteil S."/>
            <person name="Calhoun S."/>
            <person name="Haridas S."/>
            <person name="Kuo A."/>
            <person name="Mondo S."/>
            <person name="Pangilinan J."/>
            <person name="Riley R."/>
            <person name="LaButti K."/>
            <person name="Andreopoulos B."/>
            <person name="Lipzen A."/>
            <person name="Chen C."/>
            <person name="Yan M."/>
            <person name="Daum C."/>
            <person name="Ng V."/>
            <person name="Clum A."/>
            <person name="Steindorff A."/>
            <person name="Ohm R.A."/>
            <person name="Martin F."/>
            <person name="Silar P."/>
            <person name="Natvig D.O."/>
            <person name="Lalanne C."/>
            <person name="Gautier V."/>
            <person name="Ament-Velasquez S.L."/>
            <person name="Kruys A."/>
            <person name="Hutchinson M.I."/>
            <person name="Powell A.J."/>
            <person name="Barry K."/>
            <person name="Miller A.N."/>
            <person name="Grigoriev I.V."/>
            <person name="Debuchy R."/>
            <person name="Gladieux P."/>
            <person name="Hiltunen Thoren M."/>
            <person name="Johannesson H."/>
        </authorList>
    </citation>
    <scope>NUCLEOTIDE SEQUENCE</scope>
    <source>
        <strain evidence="2">CBS 232.78</strain>
    </source>
</reference>
<evidence type="ECO:0000259" key="1">
    <source>
        <dbReference type="PROSITE" id="PS51462"/>
    </source>
</evidence>
<comment type="caution">
    <text evidence="2">The sequence shown here is derived from an EMBL/GenBank/DDBJ whole genome shotgun (WGS) entry which is preliminary data.</text>
</comment>
<dbReference type="CDD" id="cd02883">
    <property type="entry name" value="NUDIX_Hydrolase"/>
    <property type="match status" value="1"/>
</dbReference>
<name>A0AAE0NBL9_9PEZI</name>
<dbReference type="PANTHER" id="PTHR43736:SF1">
    <property type="entry name" value="DIHYDRONEOPTERIN TRIPHOSPHATE DIPHOSPHATASE"/>
    <property type="match status" value="1"/>
</dbReference>
<proteinExistence type="predicted"/>
<dbReference type="Gene3D" id="3.90.79.10">
    <property type="entry name" value="Nucleoside Triphosphate Pyrophosphohydrolase"/>
    <property type="match status" value="1"/>
</dbReference>
<dbReference type="InterPro" id="IPR015797">
    <property type="entry name" value="NUDIX_hydrolase-like_dom_sf"/>
</dbReference>
<dbReference type="PANTHER" id="PTHR43736">
    <property type="entry name" value="ADP-RIBOSE PYROPHOSPHATASE"/>
    <property type="match status" value="1"/>
</dbReference>
<accession>A0AAE0NBL9</accession>
<evidence type="ECO:0000313" key="3">
    <source>
        <dbReference type="Proteomes" id="UP001285441"/>
    </source>
</evidence>
<dbReference type="Pfam" id="PF00293">
    <property type="entry name" value="NUDIX"/>
    <property type="match status" value="1"/>
</dbReference>
<gene>
    <name evidence="2" type="ORF">B0H63DRAFT_477272</name>
</gene>
<reference evidence="2" key="2">
    <citation type="submission" date="2023-06" db="EMBL/GenBank/DDBJ databases">
        <authorList>
            <consortium name="Lawrence Berkeley National Laboratory"/>
            <person name="Haridas S."/>
            <person name="Hensen N."/>
            <person name="Bonometti L."/>
            <person name="Westerberg I."/>
            <person name="Brannstrom I.O."/>
            <person name="Guillou S."/>
            <person name="Cros-Aarteil S."/>
            <person name="Calhoun S."/>
            <person name="Kuo A."/>
            <person name="Mondo S."/>
            <person name="Pangilinan J."/>
            <person name="Riley R."/>
            <person name="LaButti K."/>
            <person name="Andreopoulos B."/>
            <person name="Lipzen A."/>
            <person name="Chen C."/>
            <person name="Yanf M."/>
            <person name="Daum C."/>
            <person name="Ng V."/>
            <person name="Clum A."/>
            <person name="Steindorff A."/>
            <person name="Ohm R."/>
            <person name="Martin F."/>
            <person name="Silar P."/>
            <person name="Natvig D."/>
            <person name="Lalanne C."/>
            <person name="Gautier V."/>
            <person name="Ament-velasquez S.L."/>
            <person name="Kruys A."/>
            <person name="Hutchinson M.I."/>
            <person name="Powell A.J."/>
            <person name="Barry K."/>
            <person name="Miller A.N."/>
            <person name="Grigoriev I.V."/>
            <person name="Debuchy R."/>
            <person name="Gladieux P."/>
            <person name="Thoren M.H."/>
            <person name="Johannesson H."/>
        </authorList>
    </citation>
    <scope>NUCLEOTIDE SEQUENCE</scope>
    <source>
        <strain evidence="2">CBS 232.78</strain>
    </source>
</reference>
<protein>
    <submittedName>
        <fullName evidence="2">NUDIX hydrolase domain-like protein</fullName>
    </submittedName>
</protein>
<dbReference type="PROSITE" id="PS51462">
    <property type="entry name" value="NUDIX"/>
    <property type="match status" value="1"/>
</dbReference>
<sequence>MATSSSPSNEAFSLSPLAFLARHFAPPEESDVVRPATPTFLATGAIVFDRPSTETDPKILLIRRAPHDSKPLLWETPGGGCDDTDESVLHSCARELKEEAGLEASVVGVVVPCPRASAEENSKIAEVEAEWGQNLGGQFFFTRKGKLVCKFYFVVEVKPDQEVMVDPKEHVAHVWATEEEVRNKKIEGVEGVQLEFTTREQFLVLLEAFELRRKGEI</sequence>
<dbReference type="InterPro" id="IPR000086">
    <property type="entry name" value="NUDIX_hydrolase_dom"/>
</dbReference>
<dbReference type="EMBL" id="JAULSW010000006">
    <property type="protein sequence ID" value="KAK3377475.1"/>
    <property type="molecule type" value="Genomic_DNA"/>
</dbReference>